<evidence type="ECO:0000256" key="6">
    <source>
        <dbReference type="SAM" id="Phobius"/>
    </source>
</evidence>
<evidence type="ECO:0000256" key="4">
    <source>
        <dbReference type="ARBA" id="ARBA00022989"/>
    </source>
</evidence>
<keyword evidence="4 6" id="KW-1133">Transmembrane helix</keyword>
<comment type="subcellular location">
    <subcellularLocation>
        <location evidence="1">Endomembrane system</location>
        <topology evidence="1">Multi-pass membrane protein</topology>
    </subcellularLocation>
</comment>
<reference evidence="8" key="1">
    <citation type="submission" date="2025-08" db="UniProtKB">
        <authorList>
            <consortium name="Ensembl"/>
        </authorList>
    </citation>
    <scope>IDENTIFICATION</scope>
</reference>
<evidence type="ECO:0000313" key="9">
    <source>
        <dbReference type="Proteomes" id="UP000261520"/>
    </source>
</evidence>
<dbReference type="PANTHER" id="PTHR21324:SF11">
    <property type="entry name" value="DNA DAMAGE-REGULATED AUTOPHAGY MODULATOR PROTEIN 1"/>
    <property type="match status" value="1"/>
</dbReference>
<comment type="similarity">
    <text evidence="2">Belongs to the DRAM/TMEM150 family.</text>
</comment>
<evidence type="ECO:0000313" key="8">
    <source>
        <dbReference type="Ensembl" id="ENSPMGP00000003006.1"/>
    </source>
</evidence>
<feature type="transmembrane region" description="Helical" evidence="6">
    <location>
        <begin position="95"/>
        <end position="114"/>
    </location>
</feature>
<proteinExistence type="inferred from homology"/>
<dbReference type="GO" id="GO:0010506">
    <property type="term" value="P:regulation of autophagy"/>
    <property type="evidence" value="ECO:0007669"/>
    <property type="project" value="TreeGrafter"/>
</dbReference>
<keyword evidence="3 6" id="KW-0812">Transmembrane</keyword>
<evidence type="ECO:0000256" key="1">
    <source>
        <dbReference type="ARBA" id="ARBA00004127"/>
    </source>
</evidence>
<dbReference type="Ensembl" id="ENSPMGT00000003187.1">
    <property type="protein sequence ID" value="ENSPMGP00000003006.1"/>
    <property type="gene ID" value="ENSPMGG00000002621.1"/>
</dbReference>
<protein>
    <recommendedName>
        <fullName evidence="7">CWH43-like N-terminal domain-containing protein</fullName>
    </recommendedName>
</protein>
<dbReference type="Proteomes" id="UP000261520">
    <property type="component" value="Unplaced"/>
</dbReference>
<accession>A0A3B3ZF24</accession>
<dbReference type="Pfam" id="PF10277">
    <property type="entry name" value="Frag1"/>
    <property type="match status" value="1"/>
</dbReference>
<organism evidence="8 9">
    <name type="scientific">Periophthalmus magnuspinnatus</name>
    <dbReference type="NCBI Taxonomy" id="409849"/>
    <lineage>
        <taxon>Eukaryota</taxon>
        <taxon>Metazoa</taxon>
        <taxon>Chordata</taxon>
        <taxon>Craniata</taxon>
        <taxon>Vertebrata</taxon>
        <taxon>Euteleostomi</taxon>
        <taxon>Actinopterygii</taxon>
        <taxon>Neopterygii</taxon>
        <taxon>Teleostei</taxon>
        <taxon>Neoteleostei</taxon>
        <taxon>Acanthomorphata</taxon>
        <taxon>Gobiaria</taxon>
        <taxon>Gobiiformes</taxon>
        <taxon>Gobioidei</taxon>
        <taxon>Gobiidae</taxon>
        <taxon>Oxudercinae</taxon>
        <taxon>Periophthalmus</taxon>
    </lineage>
</organism>
<feature type="domain" description="CWH43-like N-terminal" evidence="7">
    <location>
        <begin position="9"/>
        <end position="200"/>
    </location>
</feature>
<dbReference type="GO" id="GO:0012505">
    <property type="term" value="C:endomembrane system"/>
    <property type="evidence" value="ECO:0007669"/>
    <property type="project" value="UniProtKB-SubCell"/>
</dbReference>
<evidence type="ECO:0000256" key="2">
    <source>
        <dbReference type="ARBA" id="ARBA00006565"/>
    </source>
</evidence>
<evidence type="ECO:0000259" key="7">
    <source>
        <dbReference type="Pfam" id="PF10277"/>
    </source>
</evidence>
<dbReference type="AlphaFoldDB" id="A0A3B3ZF24"/>
<evidence type="ECO:0000256" key="5">
    <source>
        <dbReference type="ARBA" id="ARBA00023136"/>
    </source>
</evidence>
<reference evidence="8" key="2">
    <citation type="submission" date="2025-09" db="UniProtKB">
        <authorList>
            <consortium name="Ensembl"/>
        </authorList>
    </citation>
    <scope>IDENTIFICATION</scope>
</reference>
<feature type="transmembrane region" description="Helical" evidence="6">
    <location>
        <begin position="120"/>
        <end position="139"/>
    </location>
</feature>
<dbReference type="GO" id="GO:0005764">
    <property type="term" value="C:lysosome"/>
    <property type="evidence" value="ECO:0007669"/>
    <property type="project" value="TreeGrafter"/>
</dbReference>
<dbReference type="PANTHER" id="PTHR21324">
    <property type="entry name" value="FASTING-INDUCIBLE INTEGRAL MEMBRANE PROTEIN TM6P1-RELATED"/>
    <property type="match status" value="1"/>
</dbReference>
<name>A0A3B3ZF24_9GOBI</name>
<feature type="transmembrane region" description="Helical" evidence="6">
    <location>
        <begin position="55"/>
        <end position="75"/>
    </location>
</feature>
<sequence>MFWFQQGLCILPVILVTSSSATFIISYIIAILRRDVDVFLPYISDTGNSPPESCIFGLMTFVSACAGVSTIYAMYKFMAKLGEDTGTISTCWNKAALGFGLISCFGMCVVATFQETAVETVHLIGALLFFLCGALYISLETYLSYCSYPYGSSLFICRARFIISVISVVDPLLQKTSAGCEWIVAFSFISYFYTYVHDFKIQPLLVHFSRDGCGFLLLKCFLMPI</sequence>
<evidence type="ECO:0000256" key="3">
    <source>
        <dbReference type="ARBA" id="ARBA00022692"/>
    </source>
</evidence>
<dbReference type="InterPro" id="IPR050911">
    <property type="entry name" value="DRAM/TMEM150_Autophagy_Mod"/>
</dbReference>
<keyword evidence="5 6" id="KW-0472">Membrane</keyword>
<keyword evidence="9" id="KW-1185">Reference proteome</keyword>
<feature type="transmembrane region" description="Helical" evidence="6">
    <location>
        <begin position="7"/>
        <end position="32"/>
    </location>
</feature>
<dbReference type="InterPro" id="IPR019402">
    <property type="entry name" value="CWH43_N"/>
</dbReference>